<reference evidence="1 2" key="1">
    <citation type="submission" date="2014-03" db="EMBL/GenBank/DDBJ databases">
        <title>Draft Genome Sequences of Four Burkholderia Strains.</title>
        <authorList>
            <person name="Liu X.Y."/>
            <person name="Li C.X."/>
            <person name="Xu J.H."/>
        </authorList>
    </citation>
    <scope>NUCLEOTIDE SEQUENCE [LARGE SCALE GENOMIC DNA]</scope>
    <source>
        <strain evidence="1 2">DSM 50014</strain>
    </source>
</reference>
<organism evidence="1 2">
    <name type="scientific">Caballeronia glathei</name>
    <dbReference type="NCBI Taxonomy" id="60547"/>
    <lineage>
        <taxon>Bacteria</taxon>
        <taxon>Pseudomonadati</taxon>
        <taxon>Pseudomonadota</taxon>
        <taxon>Betaproteobacteria</taxon>
        <taxon>Burkholderiales</taxon>
        <taxon>Burkholderiaceae</taxon>
        <taxon>Caballeronia</taxon>
    </lineage>
</organism>
<sequence length="98" mass="11312">MFETLLALHDEQLATTPRHKVIEAEHQLRHFLAGTRRRQYSSRAQVTARAIGSAQLYRAPPRGLRRYAPHIWPVCRAPARASCAREEERRPSVRDSNL</sequence>
<comment type="caution">
    <text evidence="1">The sequence shown here is derived from an EMBL/GenBank/DDBJ whole genome shotgun (WGS) entry which is preliminary data.</text>
</comment>
<name>A0A069PAI6_9BURK</name>
<keyword evidence="2" id="KW-1185">Reference proteome</keyword>
<dbReference type="AlphaFoldDB" id="A0A069PAI6"/>
<evidence type="ECO:0000313" key="1">
    <source>
        <dbReference type="EMBL" id="KDR37658.1"/>
    </source>
</evidence>
<accession>A0A069PAI6</accession>
<evidence type="ECO:0000313" key="2">
    <source>
        <dbReference type="Proteomes" id="UP000027466"/>
    </source>
</evidence>
<protein>
    <submittedName>
        <fullName evidence="1">Uncharacterized protein</fullName>
    </submittedName>
</protein>
<dbReference type="EMBL" id="JFHC01000170">
    <property type="protein sequence ID" value="KDR37658.1"/>
    <property type="molecule type" value="Genomic_DNA"/>
</dbReference>
<gene>
    <name evidence="1" type="ORF">BG61_10070</name>
</gene>
<proteinExistence type="predicted"/>
<dbReference type="Proteomes" id="UP000027466">
    <property type="component" value="Unassembled WGS sequence"/>
</dbReference>